<dbReference type="FunCoup" id="U2EFB4">
    <property type="interactions" value="276"/>
</dbReference>
<reference evidence="18 19" key="1">
    <citation type="journal article" date="2011" name="J. Bacteriol.">
        <title>Genome sequence of Haloplasma contractile, an unusual contractile bacterium from a deep-sea anoxic brine lake.</title>
        <authorList>
            <person name="Antunes A."/>
            <person name="Alam I."/>
            <person name="El Dorry H."/>
            <person name="Siam R."/>
            <person name="Robertson A."/>
            <person name="Bajic V.B."/>
            <person name="Stingl U."/>
        </authorList>
    </citation>
    <scope>NUCLEOTIDE SEQUENCE [LARGE SCALE GENOMIC DNA]</scope>
    <source>
        <strain evidence="18 19">SSD-17B</strain>
    </source>
</reference>
<comment type="pathway">
    <text evidence="2">Cell wall biogenesis; peptidoglycan biosynthesis.</text>
</comment>
<dbReference type="SUPFAM" id="SSF53623">
    <property type="entry name" value="MurD-like peptide ligases, catalytic domain"/>
    <property type="match status" value="1"/>
</dbReference>
<evidence type="ECO:0000256" key="3">
    <source>
        <dbReference type="ARBA" id="ARBA00012211"/>
    </source>
</evidence>
<dbReference type="GO" id="GO:0051301">
    <property type="term" value="P:cell division"/>
    <property type="evidence" value="ECO:0007669"/>
    <property type="project" value="UniProtKB-KW"/>
</dbReference>
<dbReference type="GO" id="GO:0071555">
    <property type="term" value="P:cell wall organization"/>
    <property type="evidence" value="ECO:0007669"/>
    <property type="project" value="UniProtKB-KW"/>
</dbReference>
<feature type="domain" description="Mur ligase N-terminal catalytic" evidence="15">
    <location>
        <begin position="4"/>
        <end position="100"/>
    </location>
</feature>
<keyword evidence="10" id="KW-0573">Peptidoglycan synthesis</keyword>
<dbReference type="InterPro" id="IPR050061">
    <property type="entry name" value="MurCDEF_pg_biosynth"/>
</dbReference>
<evidence type="ECO:0000256" key="2">
    <source>
        <dbReference type="ARBA" id="ARBA00004752"/>
    </source>
</evidence>
<dbReference type="InterPro" id="IPR004101">
    <property type="entry name" value="Mur_ligase_C"/>
</dbReference>
<dbReference type="InParanoid" id="U2EFB4"/>
<dbReference type="GO" id="GO:0009252">
    <property type="term" value="P:peptidoglycan biosynthetic process"/>
    <property type="evidence" value="ECO:0007669"/>
    <property type="project" value="UniProtKB-UniRule"/>
</dbReference>
<dbReference type="Gene3D" id="3.40.50.720">
    <property type="entry name" value="NAD(P)-binding Rossmann-like Domain"/>
    <property type="match status" value="1"/>
</dbReference>
<evidence type="ECO:0000259" key="17">
    <source>
        <dbReference type="Pfam" id="PF08245"/>
    </source>
</evidence>
<keyword evidence="6" id="KW-0132">Cell division</keyword>
<dbReference type="EC" id="6.3.2.8" evidence="3 14"/>
<dbReference type="UniPathway" id="UPA00219"/>
<evidence type="ECO:0000256" key="12">
    <source>
        <dbReference type="ARBA" id="ARBA00023316"/>
    </source>
</evidence>
<dbReference type="GO" id="GO:0008763">
    <property type="term" value="F:UDP-N-acetylmuramate-L-alanine ligase activity"/>
    <property type="evidence" value="ECO:0007669"/>
    <property type="project" value="UniProtKB-UniRule"/>
</dbReference>
<evidence type="ECO:0000256" key="7">
    <source>
        <dbReference type="ARBA" id="ARBA00022741"/>
    </source>
</evidence>
<dbReference type="InterPro" id="IPR013221">
    <property type="entry name" value="Mur_ligase_cen"/>
</dbReference>
<keyword evidence="11" id="KW-0131">Cell cycle</keyword>
<protein>
    <recommendedName>
        <fullName evidence="3 14">UDP-N-acetylmuramate--L-alanine ligase</fullName>
        <ecNumber evidence="3 14">6.3.2.8</ecNumber>
    </recommendedName>
</protein>
<dbReference type="NCBIfam" id="TIGR01082">
    <property type="entry name" value="murC"/>
    <property type="match status" value="1"/>
</dbReference>
<dbReference type="Pfam" id="PF08245">
    <property type="entry name" value="Mur_ligase_M"/>
    <property type="match status" value="1"/>
</dbReference>
<accession>U2EFB4</accession>
<dbReference type="RefSeq" id="WP_008826267.1">
    <property type="nucleotide sequence ID" value="NZ_AFNU02000001.1"/>
</dbReference>
<gene>
    <name evidence="18" type="primary">murC</name>
    <name evidence="18" type="ORF">HLPCO_000294</name>
</gene>
<keyword evidence="8" id="KW-0067">ATP-binding</keyword>
<dbReference type="InterPro" id="IPR000713">
    <property type="entry name" value="Mur_ligase_N"/>
</dbReference>
<evidence type="ECO:0000256" key="11">
    <source>
        <dbReference type="ARBA" id="ARBA00023306"/>
    </source>
</evidence>
<dbReference type="GO" id="GO:0008360">
    <property type="term" value="P:regulation of cell shape"/>
    <property type="evidence" value="ECO:0007669"/>
    <property type="project" value="UniProtKB-KW"/>
</dbReference>
<dbReference type="Gene3D" id="3.90.190.20">
    <property type="entry name" value="Mur ligase, C-terminal domain"/>
    <property type="match status" value="1"/>
</dbReference>
<keyword evidence="4" id="KW-0963">Cytoplasm</keyword>
<keyword evidence="9" id="KW-0133">Cell shape</keyword>
<keyword evidence="19" id="KW-1185">Reference proteome</keyword>
<dbReference type="SUPFAM" id="SSF53244">
    <property type="entry name" value="MurD-like peptide ligases, peptide-binding domain"/>
    <property type="match status" value="1"/>
</dbReference>
<feature type="domain" description="Mur ligase C-terminal" evidence="16">
    <location>
        <begin position="295"/>
        <end position="416"/>
    </location>
</feature>
<sequence>MKNYHFIGIKGAGMSALACILHDLGNKVQGSDVTEYFFTEENLKKRDIPIYTFNVNKIDSTHTVIVGNAFNDHKEVTTAKCLGCKIYSYNEFLGNLCNQFNSIAVTGSHGKTTTTNLIAHILSNYLEINFLVGDGEGKGNQAADTFVFEACEYKRHFLHYTPNISVITNVDFDHPDYYKDIEDVQSAFKQFGNQSDFLIANGDDPSAMEITKEGNTLYFGLKNTNNLYATNINYDSNYTFFDAIYNTMYLESFKIPLHGTHSVMNALAAILVALRQSVPVSSIKSSLQTFKGTQRRFEEIPCGDQLIINDYAHHPVEIKATINAIRSKYPNKPLVVFFQPHTYTRTITFLDEFVNSLSLADHVYLLEIFGSAREKTGQITIQDLSNRIEGSRVIDKTELEILNQYKNSVIVFMGAGDIDQLIKTYMQS</sequence>
<evidence type="ECO:0000256" key="13">
    <source>
        <dbReference type="ARBA" id="ARBA00047833"/>
    </source>
</evidence>
<dbReference type="GO" id="GO:0005524">
    <property type="term" value="F:ATP binding"/>
    <property type="evidence" value="ECO:0007669"/>
    <property type="project" value="UniProtKB-KW"/>
</dbReference>
<name>U2EFB4_9MOLU</name>
<keyword evidence="7" id="KW-0547">Nucleotide-binding</keyword>
<evidence type="ECO:0000256" key="8">
    <source>
        <dbReference type="ARBA" id="ARBA00022840"/>
    </source>
</evidence>
<dbReference type="eggNOG" id="COG0773">
    <property type="taxonomic scope" value="Bacteria"/>
</dbReference>
<dbReference type="STRING" id="1033810.HLPCO_000294"/>
<dbReference type="Pfam" id="PF02875">
    <property type="entry name" value="Mur_ligase_C"/>
    <property type="match status" value="1"/>
</dbReference>
<dbReference type="PANTHER" id="PTHR43445">
    <property type="entry name" value="UDP-N-ACETYLMURAMATE--L-ALANINE LIGASE-RELATED"/>
    <property type="match status" value="1"/>
</dbReference>
<dbReference type="PANTHER" id="PTHR43445:SF3">
    <property type="entry name" value="UDP-N-ACETYLMURAMATE--L-ALANINE LIGASE"/>
    <property type="match status" value="1"/>
</dbReference>
<evidence type="ECO:0000256" key="10">
    <source>
        <dbReference type="ARBA" id="ARBA00022984"/>
    </source>
</evidence>
<feature type="domain" description="Mur ligase central" evidence="17">
    <location>
        <begin position="105"/>
        <end position="273"/>
    </location>
</feature>
<keyword evidence="12" id="KW-0961">Cell wall biogenesis/degradation</keyword>
<evidence type="ECO:0000256" key="9">
    <source>
        <dbReference type="ARBA" id="ARBA00022960"/>
    </source>
</evidence>
<comment type="caution">
    <text evidence="18">The sequence shown here is derived from an EMBL/GenBank/DDBJ whole genome shotgun (WGS) entry which is preliminary data.</text>
</comment>
<evidence type="ECO:0000256" key="14">
    <source>
        <dbReference type="NCBIfam" id="TIGR01082"/>
    </source>
</evidence>
<reference evidence="18 19" key="2">
    <citation type="journal article" date="2013" name="PLoS ONE">
        <title>INDIGO - INtegrated Data Warehouse of MIcrobial GenOmes with Examples from the Red Sea Extremophiles.</title>
        <authorList>
            <person name="Alam I."/>
            <person name="Antunes A."/>
            <person name="Kamau A.A."/>
            <person name="Ba Alawi W."/>
            <person name="Kalkatawi M."/>
            <person name="Stingl U."/>
            <person name="Bajic V.B."/>
        </authorList>
    </citation>
    <scope>NUCLEOTIDE SEQUENCE [LARGE SCALE GENOMIC DNA]</scope>
    <source>
        <strain evidence="18 19">SSD-17B</strain>
    </source>
</reference>
<evidence type="ECO:0000256" key="4">
    <source>
        <dbReference type="ARBA" id="ARBA00022490"/>
    </source>
</evidence>
<dbReference type="AlphaFoldDB" id="U2EFB4"/>
<dbReference type="InterPro" id="IPR036565">
    <property type="entry name" value="Mur-like_cat_sf"/>
</dbReference>
<evidence type="ECO:0000313" key="19">
    <source>
        <dbReference type="Proteomes" id="UP000005707"/>
    </source>
</evidence>
<proteinExistence type="predicted"/>
<organism evidence="18 19">
    <name type="scientific">Haloplasma contractile SSD-17B</name>
    <dbReference type="NCBI Taxonomy" id="1033810"/>
    <lineage>
        <taxon>Bacteria</taxon>
        <taxon>Bacillati</taxon>
        <taxon>Mycoplasmatota</taxon>
        <taxon>Mollicutes</taxon>
        <taxon>Haloplasmatales</taxon>
        <taxon>Haloplasmataceae</taxon>
        <taxon>Haloplasma</taxon>
    </lineage>
</organism>
<dbReference type="InterPro" id="IPR036615">
    <property type="entry name" value="Mur_ligase_C_dom_sf"/>
</dbReference>
<dbReference type="Proteomes" id="UP000005707">
    <property type="component" value="Unassembled WGS sequence"/>
</dbReference>
<evidence type="ECO:0000256" key="6">
    <source>
        <dbReference type="ARBA" id="ARBA00022618"/>
    </source>
</evidence>
<evidence type="ECO:0000256" key="5">
    <source>
        <dbReference type="ARBA" id="ARBA00022598"/>
    </source>
</evidence>
<evidence type="ECO:0000256" key="1">
    <source>
        <dbReference type="ARBA" id="ARBA00004496"/>
    </source>
</evidence>
<dbReference type="Gene3D" id="3.40.1190.10">
    <property type="entry name" value="Mur-like, catalytic domain"/>
    <property type="match status" value="1"/>
</dbReference>
<dbReference type="Pfam" id="PF01225">
    <property type="entry name" value="Mur_ligase"/>
    <property type="match status" value="1"/>
</dbReference>
<dbReference type="GO" id="GO:0005737">
    <property type="term" value="C:cytoplasm"/>
    <property type="evidence" value="ECO:0007669"/>
    <property type="project" value="UniProtKB-SubCell"/>
</dbReference>
<evidence type="ECO:0000259" key="16">
    <source>
        <dbReference type="Pfam" id="PF02875"/>
    </source>
</evidence>
<comment type="catalytic activity">
    <reaction evidence="13">
        <text>UDP-N-acetyl-alpha-D-muramate + L-alanine + ATP = UDP-N-acetyl-alpha-D-muramoyl-L-alanine + ADP + phosphate + H(+)</text>
        <dbReference type="Rhea" id="RHEA:23372"/>
        <dbReference type="ChEBI" id="CHEBI:15378"/>
        <dbReference type="ChEBI" id="CHEBI:30616"/>
        <dbReference type="ChEBI" id="CHEBI:43474"/>
        <dbReference type="ChEBI" id="CHEBI:57972"/>
        <dbReference type="ChEBI" id="CHEBI:70757"/>
        <dbReference type="ChEBI" id="CHEBI:83898"/>
        <dbReference type="ChEBI" id="CHEBI:456216"/>
        <dbReference type="EC" id="6.3.2.8"/>
    </reaction>
</comment>
<dbReference type="SUPFAM" id="SSF51984">
    <property type="entry name" value="MurCD N-terminal domain"/>
    <property type="match status" value="1"/>
</dbReference>
<comment type="subcellular location">
    <subcellularLocation>
        <location evidence="1">Cytoplasm</location>
    </subcellularLocation>
</comment>
<evidence type="ECO:0000259" key="15">
    <source>
        <dbReference type="Pfam" id="PF01225"/>
    </source>
</evidence>
<evidence type="ECO:0000313" key="18">
    <source>
        <dbReference type="EMBL" id="ERJ13628.1"/>
    </source>
</evidence>
<dbReference type="EMBL" id="AFNU02000001">
    <property type="protein sequence ID" value="ERJ13628.1"/>
    <property type="molecule type" value="Genomic_DNA"/>
</dbReference>
<dbReference type="OrthoDB" id="9804126at2"/>
<keyword evidence="5 18" id="KW-0436">Ligase</keyword>
<dbReference type="InterPro" id="IPR005758">
    <property type="entry name" value="UDP-N-AcMur_Ala_ligase_MurC"/>
</dbReference>